<evidence type="ECO:0000256" key="3">
    <source>
        <dbReference type="ARBA" id="ARBA00022679"/>
    </source>
</evidence>
<dbReference type="PANTHER" id="PTHR30474:SF2">
    <property type="entry name" value="PEPTIDOGLYCAN GLYCOSYLTRANSFERASE FTSW-RELATED"/>
    <property type="match status" value="1"/>
</dbReference>
<dbReference type="OrthoDB" id="9812661at2"/>
<keyword evidence="4 17" id="KW-0812">Transmembrane</keyword>
<evidence type="ECO:0000256" key="6">
    <source>
        <dbReference type="ARBA" id="ARBA00022984"/>
    </source>
</evidence>
<comment type="catalytic activity">
    <reaction evidence="15">
        <text>[GlcNAc-(1-&gt;4)-Mur2Ac(oyl-L-Ala-gamma-D-Glu-L-Lys-D-Ala-D-Ala)](n)-di-trans,octa-cis-undecaprenyl diphosphate + beta-D-GlcNAc-(1-&gt;4)-Mur2Ac(oyl-L-Ala-gamma-D-Glu-L-Lys-D-Ala-D-Ala)-di-trans,octa-cis-undecaprenyl diphosphate = [GlcNAc-(1-&gt;4)-Mur2Ac(oyl-L-Ala-gamma-D-Glu-L-Lys-D-Ala-D-Ala)](n+1)-di-trans,octa-cis-undecaprenyl diphosphate + di-trans,octa-cis-undecaprenyl diphosphate + H(+)</text>
        <dbReference type="Rhea" id="RHEA:23708"/>
        <dbReference type="Rhea" id="RHEA-COMP:9602"/>
        <dbReference type="Rhea" id="RHEA-COMP:9603"/>
        <dbReference type="ChEBI" id="CHEBI:15378"/>
        <dbReference type="ChEBI" id="CHEBI:58405"/>
        <dbReference type="ChEBI" id="CHEBI:60033"/>
        <dbReference type="ChEBI" id="CHEBI:78435"/>
        <dbReference type="EC" id="2.4.99.28"/>
    </reaction>
</comment>
<feature type="transmembrane region" description="Helical" evidence="17">
    <location>
        <begin position="201"/>
        <end position="221"/>
    </location>
</feature>
<feature type="transmembrane region" description="Helical" evidence="17">
    <location>
        <begin position="151"/>
        <end position="168"/>
    </location>
</feature>
<feature type="transmembrane region" description="Helical" evidence="17">
    <location>
        <begin position="322"/>
        <end position="349"/>
    </location>
</feature>
<evidence type="ECO:0000256" key="2">
    <source>
        <dbReference type="ARBA" id="ARBA00022676"/>
    </source>
</evidence>
<evidence type="ECO:0000256" key="5">
    <source>
        <dbReference type="ARBA" id="ARBA00022960"/>
    </source>
</evidence>
<keyword evidence="3" id="KW-0808">Transferase</keyword>
<dbReference type="Proteomes" id="UP000010296">
    <property type="component" value="Unassembled WGS sequence"/>
</dbReference>
<feature type="transmembrane region" description="Helical" evidence="17">
    <location>
        <begin position="12"/>
        <end position="30"/>
    </location>
</feature>
<evidence type="ECO:0000256" key="17">
    <source>
        <dbReference type="SAM" id="Phobius"/>
    </source>
</evidence>
<dbReference type="Pfam" id="PF01098">
    <property type="entry name" value="FTSW_RODA_SPOVE"/>
    <property type="match status" value="1"/>
</dbReference>
<evidence type="ECO:0000256" key="11">
    <source>
        <dbReference type="ARBA" id="ARBA00038053"/>
    </source>
</evidence>
<evidence type="ECO:0000256" key="9">
    <source>
        <dbReference type="ARBA" id="ARBA00032370"/>
    </source>
</evidence>
<name>E6LFQ1_ENTI1</name>
<evidence type="ECO:0000256" key="1">
    <source>
        <dbReference type="ARBA" id="ARBA00004141"/>
    </source>
</evidence>
<feature type="transmembrane region" description="Helical" evidence="17">
    <location>
        <begin position="109"/>
        <end position="130"/>
    </location>
</feature>
<evidence type="ECO:0000256" key="13">
    <source>
        <dbReference type="ARBA" id="ARBA00041418"/>
    </source>
</evidence>
<keyword evidence="7 17" id="KW-1133">Transmembrane helix</keyword>
<accession>E6LFQ1</accession>
<comment type="function">
    <text evidence="16">Peptidoglycan polymerase that is essential for cell division.</text>
</comment>
<evidence type="ECO:0000256" key="8">
    <source>
        <dbReference type="ARBA" id="ARBA00023136"/>
    </source>
</evidence>
<dbReference type="GO" id="GO:0015648">
    <property type="term" value="F:lipid-linked peptidoglycan transporter activity"/>
    <property type="evidence" value="ECO:0007669"/>
    <property type="project" value="TreeGrafter"/>
</dbReference>
<evidence type="ECO:0000313" key="18">
    <source>
        <dbReference type="EMBL" id="EFU74013.1"/>
    </source>
</evidence>
<evidence type="ECO:0000256" key="12">
    <source>
        <dbReference type="ARBA" id="ARBA00041185"/>
    </source>
</evidence>
<dbReference type="GO" id="GO:0008360">
    <property type="term" value="P:regulation of cell shape"/>
    <property type="evidence" value="ECO:0007669"/>
    <property type="project" value="UniProtKB-KW"/>
</dbReference>
<feature type="transmembrane region" description="Helical" evidence="17">
    <location>
        <begin position="289"/>
        <end position="310"/>
    </location>
</feature>
<sequence>MPKKILKRHLLDLHIFLPYITLCVIGLMMVYSTTSYDLLEENQNPARQAILQFIFWVISLILMAVIYRVKTIVLKNKYATYGALAVIIPAMFLVFAFKPVNGSYGWIQIPGVGTLQPAEFLKFIVIWYLAIQITNRKDDILQFEKQPIATVVRITWMTLIPTSLLLFYPDWGNMIVICLVILVLLLASGINYLYTFVAGAGLMALAALAIKLVPTVGSKFLPAHVVSRFKIFQNPFLDEYGTGHQAIHGYYAMFNGGWFGRGLGNSIQKKGFLSEAQTDYAFAIVVEELGLLMALAILTLLLYMAARVILVGIRSTDTFNSLMCIGIGSLFLISIFVNLGGITGLIPLTGITFPFISQGGSSLLVFSVAIAFALNISADEKKKKLQL</sequence>
<dbReference type="AlphaFoldDB" id="E6LFQ1"/>
<dbReference type="EMBL" id="AEPV01000041">
    <property type="protein sequence ID" value="EFU74013.1"/>
    <property type="molecule type" value="Genomic_DNA"/>
</dbReference>
<evidence type="ECO:0000313" key="19">
    <source>
        <dbReference type="Proteomes" id="UP000010296"/>
    </source>
</evidence>
<feature type="transmembrane region" description="Helical" evidence="17">
    <location>
        <begin position="50"/>
        <end position="67"/>
    </location>
</feature>
<organism evidence="18 19">
    <name type="scientific">Enterococcus italicus (strain DSM 15952 / CCUG 50447 / LMG 22039 / TP 1.5)</name>
    <dbReference type="NCBI Taxonomy" id="888064"/>
    <lineage>
        <taxon>Bacteria</taxon>
        <taxon>Bacillati</taxon>
        <taxon>Bacillota</taxon>
        <taxon>Bacilli</taxon>
        <taxon>Lactobacillales</taxon>
        <taxon>Enterococcaceae</taxon>
        <taxon>Enterococcus</taxon>
    </lineage>
</organism>
<dbReference type="PROSITE" id="PS00428">
    <property type="entry name" value="FTSW_RODA_SPOVE"/>
    <property type="match status" value="1"/>
</dbReference>
<feature type="transmembrane region" description="Helical" evidence="17">
    <location>
        <begin position="174"/>
        <end position="194"/>
    </location>
</feature>
<dbReference type="InterPro" id="IPR001182">
    <property type="entry name" value="FtsW/RodA"/>
</dbReference>
<keyword evidence="2" id="KW-0328">Glycosyltransferase</keyword>
<dbReference type="EC" id="2.4.99.28" evidence="14"/>
<comment type="caution">
    <text evidence="18">The sequence shown here is derived from an EMBL/GenBank/DDBJ whole genome shotgun (WGS) entry which is preliminary data.</text>
</comment>
<comment type="similarity">
    <text evidence="11">Belongs to the SEDS family. FtsW subfamily.</text>
</comment>
<feature type="transmembrane region" description="Helical" evidence="17">
    <location>
        <begin position="79"/>
        <end position="97"/>
    </location>
</feature>
<dbReference type="PANTHER" id="PTHR30474">
    <property type="entry name" value="CELL CYCLE PROTEIN"/>
    <property type="match status" value="1"/>
</dbReference>
<protein>
    <recommendedName>
        <fullName evidence="12">Probable peptidoglycan glycosyltransferase FtsW</fullName>
        <ecNumber evidence="14">2.4.99.28</ecNumber>
    </recommendedName>
    <alternativeName>
        <fullName evidence="13">Cell division protein FtsW</fullName>
    </alternativeName>
    <alternativeName>
        <fullName evidence="10">Cell wall polymerase</fullName>
    </alternativeName>
    <alternativeName>
        <fullName evidence="9">Peptidoglycan polymerase</fullName>
    </alternativeName>
</protein>
<keyword evidence="8 17" id="KW-0472">Membrane</keyword>
<evidence type="ECO:0000256" key="15">
    <source>
        <dbReference type="ARBA" id="ARBA00049902"/>
    </source>
</evidence>
<feature type="transmembrane region" description="Helical" evidence="17">
    <location>
        <begin position="355"/>
        <end position="376"/>
    </location>
</feature>
<keyword evidence="19" id="KW-1185">Reference proteome</keyword>
<evidence type="ECO:0000256" key="4">
    <source>
        <dbReference type="ARBA" id="ARBA00022692"/>
    </source>
</evidence>
<reference evidence="18 19" key="1">
    <citation type="submission" date="2010-12" db="EMBL/GenBank/DDBJ databases">
        <authorList>
            <person name="Muzny D."/>
            <person name="Qin X."/>
            <person name="Deng J."/>
            <person name="Jiang H."/>
            <person name="Liu Y."/>
            <person name="Qu J."/>
            <person name="Song X.-Z."/>
            <person name="Zhang L."/>
            <person name="Thornton R."/>
            <person name="Coyle M."/>
            <person name="Francisco L."/>
            <person name="Jackson L."/>
            <person name="Javaid M."/>
            <person name="Korchina V."/>
            <person name="Kovar C."/>
            <person name="Mata R."/>
            <person name="Mathew T."/>
            <person name="Ngo R."/>
            <person name="Nguyen L."/>
            <person name="Nguyen N."/>
            <person name="Okwuonu G."/>
            <person name="Ongeri F."/>
            <person name="Pham C."/>
            <person name="Simmons D."/>
            <person name="Wilczek-Boney K."/>
            <person name="Hale W."/>
            <person name="Jakkamsetti A."/>
            <person name="Pham P."/>
            <person name="Ruth R."/>
            <person name="San Lucas F."/>
            <person name="Warren J."/>
            <person name="Zhang J."/>
            <person name="Zhao Z."/>
            <person name="Zhou C."/>
            <person name="Zhu D."/>
            <person name="Lee S."/>
            <person name="Bess C."/>
            <person name="Blankenburg K."/>
            <person name="Forbes L."/>
            <person name="Fu Q."/>
            <person name="Gubbala S."/>
            <person name="Hirani K."/>
            <person name="Jayaseelan J.C."/>
            <person name="Lara F."/>
            <person name="Munidasa M."/>
            <person name="Palculict T."/>
            <person name="Patil S."/>
            <person name="Pu L.-L."/>
            <person name="Saada N."/>
            <person name="Tang L."/>
            <person name="Weissenberger G."/>
            <person name="Zhu Y."/>
            <person name="Hemphill L."/>
            <person name="Shang Y."/>
            <person name="Youmans B."/>
            <person name="Ayvaz T."/>
            <person name="Ross M."/>
            <person name="Santibanez J."/>
            <person name="Aqrawi P."/>
            <person name="Gross S."/>
            <person name="Joshi V."/>
            <person name="Fowler G."/>
            <person name="Nazareth L."/>
            <person name="Reid J."/>
            <person name="Worley K."/>
            <person name="Petrosino J."/>
            <person name="Highlander S."/>
            <person name="Gibbs R."/>
        </authorList>
    </citation>
    <scope>NUCLEOTIDE SEQUENCE [LARGE SCALE GENOMIC DNA]</scope>
    <source>
        <strain evidence="19">DSM 15952 / CCUG 50447 / LMG 22039 / TP 1.5</strain>
    </source>
</reference>
<dbReference type="GO" id="GO:0009252">
    <property type="term" value="P:peptidoglycan biosynthetic process"/>
    <property type="evidence" value="ECO:0007669"/>
    <property type="project" value="UniProtKB-KW"/>
</dbReference>
<dbReference type="GO" id="GO:0005886">
    <property type="term" value="C:plasma membrane"/>
    <property type="evidence" value="ECO:0007669"/>
    <property type="project" value="TreeGrafter"/>
</dbReference>
<dbReference type="eggNOG" id="COG0772">
    <property type="taxonomic scope" value="Bacteria"/>
</dbReference>
<dbReference type="HOGENOM" id="CLU_029243_1_2_9"/>
<dbReference type="RefSeq" id="WP_007208209.1">
    <property type="nucleotide sequence ID" value="NZ_GL622241.1"/>
</dbReference>
<dbReference type="GO" id="GO:0032153">
    <property type="term" value="C:cell division site"/>
    <property type="evidence" value="ECO:0007669"/>
    <property type="project" value="TreeGrafter"/>
</dbReference>
<keyword evidence="6" id="KW-0573">Peptidoglycan synthesis</keyword>
<comment type="subcellular location">
    <subcellularLocation>
        <location evidence="1">Membrane</location>
        <topology evidence="1">Multi-pass membrane protein</topology>
    </subcellularLocation>
</comment>
<dbReference type="GO" id="GO:0008955">
    <property type="term" value="F:peptidoglycan glycosyltransferase activity"/>
    <property type="evidence" value="ECO:0007669"/>
    <property type="project" value="UniProtKB-EC"/>
</dbReference>
<evidence type="ECO:0000256" key="14">
    <source>
        <dbReference type="ARBA" id="ARBA00044770"/>
    </source>
</evidence>
<evidence type="ECO:0000256" key="16">
    <source>
        <dbReference type="ARBA" id="ARBA00049966"/>
    </source>
</evidence>
<proteinExistence type="inferred from homology"/>
<dbReference type="GO" id="GO:0051301">
    <property type="term" value="P:cell division"/>
    <property type="evidence" value="ECO:0007669"/>
    <property type="project" value="InterPro"/>
</dbReference>
<evidence type="ECO:0000256" key="10">
    <source>
        <dbReference type="ARBA" id="ARBA00033270"/>
    </source>
</evidence>
<dbReference type="STRING" id="888064.HMPREF9088_1191"/>
<gene>
    <name evidence="18" type="primary">ftsW</name>
    <name evidence="18" type="ORF">HMPREF9088_1191</name>
</gene>
<keyword evidence="5" id="KW-0133">Cell shape</keyword>
<dbReference type="InterPro" id="IPR018365">
    <property type="entry name" value="Cell_cycle_FtsW-rel_CS"/>
</dbReference>
<evidence type="ECO:0000256" key="7">
    <source>
        <dbReference type="ARBA" id="ARBA00022989"/>
    </source>
</evidence>